<dbReference type="AlphaFoldDB" id="A0A9P0ZD54"/>
<dbReference type="PANTHER" id="PTHR48152:SF8">
    <property type="entry name" value="VACUOLAR PROTEIN SORTING-ASSOCIATED PROTEIN 62"/>
    <property type="match status" value="1"/>
</dbReference>
<sequence length="614" mass="66300">MSFCSYQPPFNPFKNMLFASLTLFSALATQGDGSSYCLQGSSKTHNNKHKINCLNISSPPSALHDLSTNSSSMSSSSSLSIDNAFTLPSPLPSWPPGGGFASGNIDLGGLLVSQVSSFTKVWATSNGGPDNSGATFFEPSSLPDGFFMLGSYAQANNVPLFGSVLVGKDVMGGALRKPTDYSLVWSSENHKEITPAGYIWLPVCPDGYEAVGYLLTTTPQKPPLDKIRCVCSNFTDASETNEWIWGVDGVNVYSSRPQARGIQAPGVPTGSFVLRTDSNSSSLSQPACLRNRNQNFSSAMPNLAQIKALMEAYSPVIFFHPDEAFFPSSVEWFFENGALLYTKGKESEPVGVDPNGANLPQGGSNDGSYWLDLPTGDADKEKLKKGNIQNASAYLHVKPMFGGTFTDIAVWLFYPFNGAAIAKVEFLTIRLGKIGEHVGDWEHVTLRISNFNGALTSVYFSQHARGVWESASQLEFKEGTNKPVVYSSKDGHAAYPNPGENLQGSGDIGIRNDTDSGGSVMDTGLGFTVVAGEGLGGKDVITEPLWLNYAREWGPKISYDIGKELKKLERFLPGKLKSELERIVRGLPSEVLGEEGPVGPKWKDNWSGDERFST</sequence>
<feature type="chain" id="PRO_5040385455" description="Vacuolar protein sorting-associated protein 62" evidence="2">
    <location>
        <begin position="34"/>
        <end position="614"/>
    </location>
</feature>
<protein>
    <recommendedName>
        <fullName evidence="5">Vacuolar protein sorting-associated protein 62</fullName>
    </recommendedName>
</protein>
<comment type="caution">
    <text evidence="3">The sequence shown here is derived from an EMBL/GenBank/DDBJ whole genome shotgun (WGS) entry which is preliminary data.</text>
</comment>
<evidence type="ECO:0000313" key="4">
    <source>
        <dbReference type="Proteomes" id="UP001152484"/>
    </source>
</evidence>
<dbReference type="EMBL" id="CAMAPE010000033">
    <property type="protein sequence ID" value="CAH9095683.1"/>
    <property type="molecule type" value="Genomic_DNA"/>
</dbReference>
<evidence type="ECO:0000256" key="1">
    <source>
        <dbReference type="SAM" id="MobiDB-lite"/>
    </source>
</evidence>
<feature type="compositionally biased region" description="Basic and acidic residues" evidence="1">
    <location>
        <begin position="601"/>
        <end position="614"/>
    </location>
</feature>
<dbReference type="InterPro" id="IPR009291">
    <property type="entry name" value="Vps62"/>
</dbReference>
<organism evidence="3 4">
    <name type="scientific">Cuscuta europaea</name>
    <name type="common">European dodder</name>
    <dbReference type="NCBI Taxonomy" id="41803"/>
    <lineage>
        <taxon>Eukaryota</taxon>
        <taxon>Viridiplantae</taxon>
        <taxon>Streptophyta</taxon>
        <taxon>Embryophyta</taxon>
        <taxon>Tracheophyta</taxon>
        <taxon>Spermatophyta</taxon>
        <taxon>Magnoliopsida</taxon>
        <taxon>eudicotyledons</taxon>
        <taxon>Gunneridae</taxon>
        <taxon>Pentapetalae</taxon>
        <taxon>asterids</taxon>
        <taxon>lamiids</taxon>
        <taxon>Solanales</taxon>
        <taxon>Convolvulaceae</taxon>
        <taxon>Cuscuteae</taxon>
        <taxon>Cuscuta</taxon>
        <taxon>Cuscuta subgen. Cuscuta</taxon>
    </lineage>
</organism>
<dbReference type="Proteomes" id="UP001152484">
    <property type="component" value="Unassembled WGS sequence"/>
</dbReference>
<accession>A0A9P0ZD54</accession>
<dbReference type="PANTHER" id="PTHR48152">
    <property type="entry name" value="F1C9.34 PROTEIN"/>
    <property type="match status" value="1"/>
</dbReference>
<keyword evidence="4" id="KW-1185">Reference proteome</keyword>
<dbReference type="OrthoDB" id="188042at2759"/>
<proteinExistence type="predicted"/>
<feature type="signal peptide" evidence="2">
    <location>
        <begin position="1"/>
        <end position="33"/>
    </location>
</feature>
<gene>
    <name evidence="3" type="ORF">CEURO_LOCUS13218</name>
</gene>
<keyword evidence="2" id="KW-0732">Signal</keyword>
<evidence type="ECO:0000256" key="2">
    <source>
        <dbReference type="SAM" id="SignalP"/>
    </source>
</evidence>
<name>A0A9P0ZD54_CUSEU</name>
<evidence type="ECO:0008006" key="5">
    <source>
        <dbReference type="Google" id="ProtNLM"/>
    </source>
</evidence>
<feature type="region of interest" description="Disordered" evidence="1">
    <location>
        <begin position="594"/>
        <end position="614"/>
    </location>
</feature>
<dbReference type="Pfam" id="PF06101">
    <property type="entry name" value="Vps62"/>
    <property type="match status" value="1"/>
</dbReference>
<reference evidence="3" key="1">
    <citation type="submission" date="2022-07" db="EMBL/GenBank/DDBJ databases">
        <authorList>
            <person name="Macas J."/>
            <person name="Novak P."/>
            <person name="Neumann P."/>
        </authorList>
    </citation>
    <scope>NUCLEOTIDE SEQUENCE</scope>
</reference>
<evidence type="ECO:0000313" key="3">
    <source>
        <dbReference type="EMBL" id="CAH9095683.1"/>
    </source>
</evidence>